<gene>
    <name evidence="2" type="ORF">EBB_17525</name>
</gene>
<dbReference type="Gene3D" id="3.40.50.1820">
    <property type="entry name" value="alpha/beta hydrolase"/>
    <property type="match status" value="1"/>
</dbReference>
<keyword evidence="3" id="KW-1185">Reference proteome</keyword>
<name>A0ABR9DGQ6_9GAMM</name>
<proteinExistence type="predicted"/>
<feature type="domain" description="DUF7379" evidence="1">
    <location>
        <begin position="162"/>
        <end position="277"/>
    </location>
</feature>
<organism evidence="2 3">
    <name type="scientific">Methylomonas fluvii</name>
    <dbReference type="NCBI Taxonomy" id="1854564"/>
    <lineage>
        <taxon>Bacteria</taxon>
        <taxon>Pseudomonadati</taxon>
        <taxon>Pseudomonadota</taxon>
        <taxon>Gammaproteobacteria</taxon>
        <taxon>Methylococcales</taxon>
        <taxon>Methylococcaceae</taxon>
        <taxon>Methylomonas</taxon>
    </lineage>
</organism>
<protein>
    <recommendedName>
        <fullName evidence="1">DUF7379 domain-containing protein</fullName>
    </recommendedName>
</protein>
<evidence type="ECO:0000313" key="3">
    <source>
        <dbReference type="Proteomes" id="UP000641152"/>
    </source>
</evidence>
<sequence length="447" mass="49763">MFFQNLQNITQLIELGFAFFLCKQAFFDHKGSGLWLCLAYFLMRMGFSRFPRVNQALEEGEYLLPLNYDGEFFLPLGFGVKKGEQIEIKLERLPEPTASSRSLGGSIKIFFKKLRSQKLGHSYEYPILAAALVKEEGNKIEVIYNKDFGKVKGLVASAQRIILYIHGVIGDTESMVGSVLQAKVKVNGQQGPLQNYYDLVLTFDYENLQTTIEDNARSLKHRLEAVGLGAKHGKELHIVAHSMGGLIARWFIEREAGGTNKMVQHLIMLGTPNAGSPWPVIQDLAFALLGEGLNQIPEMVWPAKVVANLAAKSLMFIDDNLKTLDQMQPDSPFFQSMIHNPDPKVPYSIIAGDKSLTTSLQSQDRLRRLMAKLFTPVVNKVVDGLVFGGEPNDIAVHLASIKSVSGDRTPQPKILPDVACDHLTYFTTEAGLKALADALNPYFKQPY</sequence>
<reference evidence="2 3" key="1">
    <citation type="submission" date="2020-09" db="EMBL/GenBank/DDBJ databases">
        <title>Methylomonas albis sp. nov. and Methylomonas fluvii sp. nov.: Two cold-adapted methanotrophs from the River Elbe and an amended description of Methylovulum psychrotolerans strain Eb1.</title>
        <authorList>
            <person name="Bussmann I.K."/>
            <person name="Klings K.-W."/>
            <person name="Warnstedt J."/>
            <person name="Hoppert M."/>
            <person name="Saborowski A."/>
            <person name="Horn F."/>
            <person name="Liebner S."/>
        </authorList>
    </citation>
    <scope>NUCLEOTIDE SEQUENCE [LARGE SCALE GENOMIC DNA]</scope>
    <source>
        <strain evidence="2 3">EbB</strain>
    </source>
</reference>
<dbReference type="Pfam" id="PF24096">
    <property type="entry name" value="DUF7379"/>
    <property type="match status" value="1"/>
</dbReference>
<comment type="caution">
    <text evidence="2">The sequence shown here is derived from an EMBL/GenBank/DDBJ whole genome shotgun (WGS) entry which is preliminary data.</text>
</comment>
<accession>A0ABR9DGQ6</accession>
<dbReference type="Proteomes" id="UP000641152">
    <property type="component" value="Unassembled WGS sequence"/>
</dbReference>
<dbReference type="InterPro" id="IPR055803">
    <property type="entry name" value="DUF7379"/>
</dbReference>
<evidence type="ECO:0000313" key="2">
    <source>
        <dbReference type="EMBL" id="MBD9362281.1"/>
    </source>
</evidence>
<dbReference type="InterPro" id="IPR029058">
    <property type="entry name" value="AB_hydrolase_fold"/>
</dbReference>
<dbReference type="PANTHER" id="PTHR37946:SF1">
    <property type="entry name" value="SLL1969 PROTEIN"/>
    <property type="match status" value="1"/>
</dbReference>
<dbReference type="EMBL" id="JACXST010000003">
    <property type="protein sequence ID" value="MBD9362281.1"/>
    <property type="molecule type" value="Genomic_DNA"/>
</dbReference>
<dbReference type="PANTHER" id="PTHR37946">
    <property type="entry name" value="SLL1969 PROTEIN"/>
    <property type="match status" value="1"/>
</dbReference>
<dbReference type="SUPFAM" id="SSF53474">
    <property type="entry name" value="alpha/beta-Hydrolases"/>
    <property type="match status" value="1"/>
</dbReference>
<evidence type="ECO:0000259" key="1">
    <source>
        <dbReference type="Pfam" id="PF24096"/>
    </source>
</evidence>